<dbReference type="Proteomes" id="UP001280581">
    <property type="component" value="Unassembled WGS sequence"/>
</dbReference>
<dbReference type="InterPro" id="IPR036291">
    <property type="entry name" value="NAD(P)-bd_dom_sf"/>
</dbReference>
<gene>
    <name evidence="4" type="ORF">GRF29_77g802058</name>
</gene>
<dbReference type="GO" id="GO:0016491">
    <property type="term" value="F:oxidoreductase activity"/>
    <property type="evidence" value="ECO:0007669"/>
    <property type="project" value="UniProtKB-KW"/>
</dbReference>
<dbReference type="Pfam" id="PF00106">
    <property type="entry name" value="adh_short"/>
    <property type="match status" value="1"/>
</dbReference>
<dbReference type="InterPro" id="IPR002347">
    <property type="entry name" value="SDR_fam"/>
</dbReference>
<comment type="caution">
    <text evidence="4">The sequence shown here is derived from an EMBL/GenBank/DDBJ whole genome shotgun (WGS) entry which is preliminary data.</text>
</comment>
<dbReference type="AlphaFoldDB" id="A0AAN6LWB1"/>
<sequence>MVDDATILSSFFASQQPRLRLHLQRTKRHTLYTQLELRVHGNMGQRSSIVLGYQQTFFLPKPAFTEKELGDQTGKVVIITGGYAGIGLELSSMLYGANATLYIAGRSKEKYTQAAKQLSDKYPNATGHLHFLQLDLADLSTIKSSIQEFTKKEQRLDVLVNNAGVMWPPAGSKSAQGYDLQIATNVYGPFLFTLLLHPLLAKTAQASPEGSVRVTWAASVGVELAAPPQALLFQSSSTGDSEIVKEGLDANQTYGQSKAANVMLGVECARRWGSDSIVSVSWNPGNLYSELTRHASWVVRQALKPILYPTVFGAYTELFAGKTSFANFDTRPAAFDF</sequence>
<reference evidence="4 5" key="1">
    <citation type="submission" date="2021-02" db="EMBL/GenBank/DDBJ databases">
        <title>Genome assembly of Pseudopithomyces chartarum.</title>
        <authorList>
            <person name="Jauregui R."/>
            <person name="Singh J."/>
            <person name="Voisey C."/>
        </authorList>
    </citation>
    <scope>NUCLEOTIDE SEQUENCE [LARGE SCALE GENOMIC DNA]</scope>
    <source>
        <strain evidence="4 5">AGR01</strain>
    </source>
</reference>
<accession>A0AAN6LWB1</accession>
<comment type="similarity">
    <text evidence="1">Belongs to the short-chain dehydrogenases/reductases (SDR) family.</text>
</comment>
<dbReference type="PANTHER" id="PTHR24320">
    <property type="entry name" value="RETINOL DEHYDROGENASE"/>
    <property type="match status" value="1"/>
</dbReference>
<evidence type="ECO:0008006" key="6">
    <source>
        <dbReference type="Google" id="ProtNLM"/>
    </source>
</evidence>
<keyword evidence="2" id="KW-0521">NADP</keyword>
<proteinExistence type="inferred from homology"/>
<keyword evidence="3" id="KW-0560">Oxidoreductase</keyword>
<dbReference type="PANTHER" id="PTHR24320:SF236">
    <property type="entry name" value="SHORT-CHAIN DEHYDROGENASE-RELATED"/>
    <property type="match status" value="1"/>
</dbReference>
<name>A0AAN6LWB1_9PLEO</name>
<keyword evidence="5" id="KW-1185">Reference proteome</keyword>
<evidence type="ECO:0000256" key="3">
    <source>
        <dbReference type="ARBA" id="ARBA00023002"/>
    </source>
</evidence>
<evidence type="ECO:0000313" key="5">
    <source>
        <dbReference type="Proteomes" id="UP001280581"/>
    </source>
</evidence>
<evidence type="ECO:0000256" key="2">
    <source>
        <dbReference type="ARBA" id="ARBA00022857"/>
    </source>
</evidence>
<dbReference type="SUPFAM" id="SSF51735">
    <property type="entry name" value="NAD(P)-binding Rossmann-fold domains"/>
    <property type="match status" value="1"/>
</dbReference>
<evidence type="ECO:0000256" key="1">
    <source>
        <dbReference type="ARBA" id="ARBA00006484"/>
    </source>
</evidence>
<dbReference type="EMBL" id="WVTA01000007">
    <property type="protein sequence ID" value="KAK3208456.1"/>
    <property type="molecule type" value="Genomic_DNA"/>
</dbReference>
<protein>
    <recommendedName>
        <fullName evidence="6">NAD(P)-binding protein</fullName>
    </recommendedName>
</protein>
<dbReference type="PRINTS" id="PR00081">
    <property type="entry name" value="GDHRDH"/>
</dbReference>
<organism evidence="4 5">
    <name type="scientific">Pseudopithomyces chartarum</name>
    <dbReference type="NCBI Taxonomy" id="1892770"/>
    <lineage>
        <taxon>Eukaryota</taxon>
        <taxon>Fungi</taxon>
        <taxon>Dikarya</taxon>
        <taxon>Ascomycota</taxon>
        <taxon>Pezizomycotina</taxon>
        <taxon>Dothideomycetes</taxon>
        <taxon>Pleosporomycetidae</taxon>
        <taxon>Pleosporales</taxon>
        <taxon>Massarineae</taxon>
        <taxon>Didymosphaeriaceae</taxon>
        <taxon>Pseudopithomyces</taxon>
    </lineage>
</organism>
<dbReference type="Gene3D" id="3.40.50.720">
    <property type="entry name" value="NAD(P)-binding Rossmann-like Domain"/>
    <property type="match status" value="1"/>
</dbReference>
<evidence type="ECO:0000313" key="4">
    <source>
        <dbReference type="EMBL" id="KAK3208456.1"/>
    </source>
</evidence>